<name>A0A1Y6BF89_9PROT</name>
<organism evidence="2 3">
    <name type="scientific">Tistlia consotensis USBA 355</name>
    <dbReference type="NCBI Taxonomy" id="560819"/>
    <lineage>
        <taxon>Bacteria</taxon>
        <taxon>Pseudomonadati</taxon>
        <taxon>Pseudomonadota</taxon>
        <taxon>Alphaproteobacteria</taxon>
        <taxon>Rhodospirillales</taxon>
        <taxon>Rhodovibrionaceae</taxon>
        <taxon>Tistlia</taxon>
    </lineage>
</organism>
<dbReference type="CDD" id="cd02227">
    <property type="entry name" value="cupin_TM1112-like"/>
    <property type="match status" value="1"/>
</dbReference>
<dbReference type="RefSeq" id="WP_085121429.1">
    <property type="nucleotide sequence ID" value="NZ_FWZX01000002.1"/>
</dbReference>
<reference evidence="2 3" key="1">
    <citation type="submission" date="2017-04" db="EMBL/GenBank/DDBJ databases">
        <authorList>
            <person name="Afonso C.L."/>
            <person name="Miller P.J."/>
            <person name="Scott M.A."/>
            <person name="Spackman E."/>
            <person name="Goraichik I."/>
            <person name="Dimitrov K.M."/>
            <person name="Suarez D.L."/>
            <person name="Swayne D.E."/>
        </authorList>
    </citation>
    <scope>NUCLEOTIDE SEQUENCE [LARGE SCALE GENOMIC DNA]</scope>
    <source>
        <strain evidence="2 3">USBA 355</strain>
    </source>
</reference>
<keyword evidence="3" id="KW-1185">Reference proteome</keyword>
<evidence type="ECO:0000313" key="3">
    <source>
        <dbReference type="Proteomes" id="UP000192917"/>
    </source>
</evidence>
<dbReference type="Proteomes" id="UP000192917">
    <property type="component" value="Unassembled WGS sequence"/>
</dbReference>
<dbReference type="InterPro" id="IPR011051">
    <property type="entry name" value="RmlC_Cupin_sf"/>
</dbReference>
<feature type="domain" description="(S)-ureidoglycine aminohydrolase cupin" evidence="1">
    <location>
        <begin position="40"/>
        <end position="112"/>
    </location>
</feature>
<protein>
    <submittedName>
        <fullName evidence="2">Transcriptional regulator</fullName>
    </submittedName>
</protein>
<dbReference type="STRING" id="560819.SAMN05428998_102361"/>
<dbReference type="Gene3D" id="2.60.120.10">
    <property type="entry name" value="Jelly Rolls"/>
    <property type="match status" value="1"/>
</dbReference>
<gene>
    <name evidence="2" type="ORF">SAMN05428998_102361</name>
</gene>
<proteinExistence type="predicted"/>
<evidence type="ECO:0000259" key="1">
    <source>
        <dbReference type="Pfam" id="PF05899"/>
    </source>
</evidence>
<dbReference type="Pfam" id="PF05899">
    <property type="entry name" value="Cupin_3"/>
    <property type="match status" value="1"/>
</dbReference>
<dbReference type="PANTHER" id="PTHR40943">
    <property type="entry name" value="CYTOPLASMIC PROTEIN-RELATED"/>
    <property type="match status" value="1"/>
</dbReference>
<evidence type="ECO:0000313" key="2">
    <source>
        <dbReference type="EMBL" id="SMF00562.1"/>
    </source>
</evidence>
<dbReference type="AlphaFoldDB" id="A0A1Y6BF89"/>
<dbReference type="EMBL" id="FWZX01000002">
    <property type="protein sequence ID" value="SMF00562.1"/>
    <property type="molecule type" value="Genomic_DNA"/>
</dbReference>
<accession>A0A1Y6BF89</accession>
<dbReference type="SUPFAM" id="SSF51182">
    <property type="entry name" value="RmlC-like cupins"/>
    <property type="match status" value="1"/>
</dbReference>
<dbReference type="InterPro" id="IPR014710">
    <property type="entry name" value="RmlC-like_jellyroll"/>
</dbReference>
<dbReference type="PANTHER" id="PTHR40943:SF2">
    <property type="entry name" value="(S)-UREIDOGLYCINE AMINOHYDROLASE CUPIN DOMAIN-CONTAINING PROTEIN"/>
    <property type="match status" value="1"/>
</dbReference>
<dbReference type="InterPro" id="IPR008579">
    <property type="entry name" value="UGlyAH_Cupin_dom"/>
</dbReference>
<sequence length="117" mass="13149">MIARILRMTPGAVAAETAPVDPAKLLEGSPSQTTENHYEDADGRFFCGFWSSEPGEWRVDYSEHEFCHLLEGEVVLTAEDGSAEHFRRGEAFVIPAGFKGRWRSIGRVRKLYAIYQA</sequence>